<organism evidence="7 8">
    <name type="scientific">Carboxydichorda subterranea</name>
    <dbReference type="NCBI Taxonomy" id="3109565"/>
    <lineage>
        <taxon>Bacteria</taxon>
        <taxon>Bacillati</taxon>
        <taxon>Bacillota</taxon>
        <taxon>Limnochordia</taxon>
        <taxon>Limnochordales</taxon>
        <taxon>Geochordaceae</taxon>
        <taxon>Carboxydichorda</taxon>
    </lineage>
</organism>
<dbReference type="InterPro" id="IPR018484">
    <property type="entry name" value="FGGY_N"/>
</dbReference>
<dbReference type="InterPro" id="IPR018483">
    <property type="entry name" value="Carb_kinase_FGGY_CS"/>
</dbReference>
<accession>A0ABZ1BXH0</accession>
<dbReference type="PANTHER" id="PTHR43095">
    <property type="entry name" value="SUGAR KINASE"/>
    <property type="match status" value="1"/>
</dbReference>
<dbReference type="PROSITE" id="PS00445">
    <property type="entry name" value="FGGY_KINASES_2"/>
    <property type="match status" value="1"/>
</dbReference>
<dbReference type="GO" id="GO:0016301">
    <property type="term" value="F:kinase activity"/>
    <property type="evidence" value="ECO:0007669"/>
    <property type="project" value="UniProtKB-KW"/>
</dbReference>
<protein>
    <submittedName>
        <fullName evidence="7">FGGY family carbohydrate kinase</fullName>
    </submittedName>
</protein>
<gene>
    <name evidence="7" type="ORF">U7230_00265</name>
</gene>
<dbReference type="PANTHER" id="PTHR43095:SF5">
    <property type="entry name" value="XYLULOSE KINASE"/>
    <property type="match status" value="1"/>
</dbReference>
<dbReference type="Proteomes" id="UP001332192">
    <property type="component" value="Chromosome"/>
</dbReference>
<evidence type="ECO:0000256" key="3">
    <source>
        <dbReference type="ARBA" id="ARBA00022777"/>
    </source>
</evidence>
<dbReference type="InterPro" id="IPR000577">
    <property type="entry name" value="Carb_kinase_FGGY"/>
</dbReference>
<sequence>MYLIGIDIGTTNWKVIAFNQSGEIVASFKQATKRYHQGAGRSVWRADDVWEAVIRGLASVTEQLGSDRAREVTAISVTSVGEAGLLVDRRGDPVSEIIEWFDSRTEPQRLWWETHRSPRSIYAITGFPMSHIPSINKVMWFKQHDPVLFGRASKWLCVADYVLFKLSGEMVMDFSLASRTMAFDIRGRRWSSELLEEAGIPVSLWPSLVPSGTPLGPLTEEVRRRTGLGSGTTIVAGGHDHVCGALAAGIYRPGEVLHSMGTAEAVLMTLPSPLITESLAEAGFSIGCHAARDRYYIMGGLLASGATIEWLRELFPDLGYGEAFYLSMTREAGNSPPGANGCLFVPHLRGTIQPPDARARGAWLGLGAYHKRADLLRAVLEGLALETMFLTALMHQLTGQGIDSITVTGGGTRNKLWVDIKAAASPAPLYLADVPEATALGAALLGGLGAGVWTDEAEAVASMVPSKQVVQGNPQWNTIYQRSLRRWADLYTALQSVGTLAPVPDLPG</sequence>
<keyword evidence="2 4" id="KW-0808">Transferase</keyword>
<dbReference type="PIRSF" id="PIRSF000538">
    <property type="entry name" value="GlpK"/>
    <property type="match status" value="1"/>
</dbReference>
<evidence type="ECO:0000256" key="1">
    <source>
        <dbReference type="ARBA" id="ARBA00009156"/>
    </source>
</evidence>
<comment type="similarity">
    <text evidence="1 4">Belongs to the FGGY kinase family.</text>
</comment>
<evidence type="ECO:0000313" key="8">
    <source>
        <dbReference type="Proteomes" id="UP001332192"/>
    </source>
</evidence>
<feature type="domain" description="Carbohydrate kinase FGGY C-terminal" evidence="6">
    <location>
        <begin position="259"/>
        <end position="448"/>
    </location>
</feature>
<keyword evidence="3 4" id="KW-0418">Kinase</keyword>
<dbReference type="Gene3D" id="3.30.420.40">
    <property type="match status" value="2"/>
</dbReference>
<evidence type="ECO:0000259" key="5">
    <source>
        <dbReference type="Pfam" id="PF00370"/>
    </source>
</evidence>
<dbReference type="CDD" id="cd07773">
    <property type="entry name" value="ASKHA_NBD_FGGY_FK"/>
    <property type="match status" value="1"/>
</dbReference>
<dbReference type="InterPro" id="IPR018485">
    <property type="entry name" value="FGGY_C"/>
</dbReference>
<evidence type="ECO:0000256" key="2">
    <source>
        <dbReference type="ARBA" id="ARBA00022679"/>
    </source>
</evidence>
<dbReference type="Pfam" id="PF02782">
    <property type="entry name" value="FGGY_C"/>
    <property type="match status" value="1"/>
</dbReference>
<name>A0ABZ1BXH0_9FIRM</name>
<dbReference type="Pfam" id="PF00370">
    <property type="entry name" value="FGGY_N"/>
    <property type="match status" value="1"/>
</dbReference>
<keyword evidence="8" id="KW-1185">Reference proteome</keyword>
<proteinExistence type="inferred from homology"/>
<evidence type="ECO:0000256" key="4">
    <source>
        <dbReference type="RuleBase" id="RU003733"/>
    </source>
</evidence>
<reference evidence="7 8" key="1">
    <citation type="journal article" date="2024" name="Front. Microbiol.">
        <title>Novel thermophilic genera Geochorda gen. nov. and Carboxydochorda gen. nov. from the deep terrestrial subsurface reveal the ecophysiological diversity in the class Limnochordia.</title>
        <authorList>
            <person name="Karnachuk O.V."/>
            <person name="Lukina A.P."/>
            <person name="Avakyan M.R."/>
            <person name="Kadnikov V.V."/>
            <person name="Begmatov S."/>
            <person name="Beletsky A.V."/>
            <person name="Vlasova K.G."/>
            <person name="Novikov A.A."/>
            <person name="Shcherbakova V.A."/>
            <person name="Mardanov A.V."/>
            <person name="Ravin N.V."/>
        </authorList>
    </citation>
    <scope>NUCLEOTIDE SEQUENCE [LARGE SCALE GENOMIC DNA]</scope>
    <source>
        <strain evidence="7 8">L945</strain>
    </source>
</reference>
<dbReference type="InterPro" id="IPR043129">
    <property type="entry name" value="ATPase_NBD"/>
</dbReference>
<dbReference type="EMBL" id="CP141615">
    <property type="protein sequence ID" value="WRP17487.1"/>
    <property type="molecule type" value="Genomic_DNA"/>
</dbReference>
<dbReference type="InterPro" id="IPR050406">
    <property type="entry name" value="FGGY_Carb_Kinase"/>
</dbReference>
<evidence type="ECO:0000259" key="6">
    <source>
        <dbReference type="Pfam" id="PF02782"/>
    </source>
</evidence>
<dbReference type="RefSeq" id="WP_324716757.1">
    <property type="nucleotide sequence ID" value="NZ_CP141615.1"/>
</dbReference>
<evidence type="ECO:0000313" key="7">
    <source>
        <dbReference type="EMBL" id="WRP17487.1"/>
    </source>
</evidence>
<dbReference type="SUPFAM" id="SSF53067">
    <property type="entry name" value="Actin-like ATPase domain"/>
    <property type="match status" value="2"/>
</dbReference>
<feature type="domain" description="Carbohydrate kinase FGGY N-terminal" evidence="5">
    <location>
        <begin position="2"/>
        <end position="246"/>
    </location>
</feature>